<protein>
    <recommendedName>
        <fullName evidence="4">HEAT repeat domain-containing protein</fullName>
    </recommendedName>
</protein>
<feature type="signal peptide" evidence="1">
    <location>
        <begin position="1"/>
        <end position="18"/>
    </location>
</feature>
<organism evidence="2 3">
    <name type="scientific">Pontiella sulfatireligans</name>
    <dbReference type="NCBI Taxonomy" id="2750658"/>
    <lineage>
        <taxon>Bacteria</taxon>
        <taxon>Pseudomonadati</taxon>
        <taxon>Kiritimatiellota</taxon>
        <taxon>Kiritimatiellia</taxon>
        <taxon>Kiritimatiellales</taxon>
        <taxon>Pontiellaceae</taxon>
        <taxon>Pontiella</taxon>
    </lineage>
</organism>
<keyword evidence="1" id="KW-0732">Signal</keyword>
<name>A0A6C2UUI0_9BACT</name>
<gene>
    <name evidence="2" type="ORF">SCARR_04914</name>
</gene>
<proteinExistence type="predicted"/>
<dbReference type="EMBL" id="CAAHFH010000002">
    <property type="protein sequence ID" value="VGO22817.1"/>
    <property type="molecule type" value="Genomic_DNA"/>
</dbReference>
<feature type="chain" id="PRO_5025560541" description="HEAT repeat domain-containing protein" evidence="1">
    <location>
        <begin position="19"/>
        <end position="251"/>
    </location>
</feature>
<evidence type="ECO:0000313" key="2">
    <source>
        <dbReference type="EMBL" id="VGO22817.1"/>
    </source>
</evidence>
<reference evidence="2 3" key="1">
    <citation type="submission" date="2019-04" db="EMBL/GenBank/DDBJ databases">
        <authorList>
            <person name="Van Vliet M D."/>
        </authorList>
    </citation>
    <scope>NUCLEOTIDE SEQUENCE [LARGE SCALE GENOMIC DNA]</scope>
    <source>
        <strain evidence="2 3">F21</strain>
    </source>
</reference>
<keyword evidence="3" id="KW-1185">Reference proteome</keyword>
<evidence type="ECO:0000313" key="3">
    <source>
        <dbReference type="Proteomes" id="UP000346198"/>
    </source>
</evidence>
<dbReference type="Pfam" id="PF13646">
    <property type="entry name" value="HEAT_2"/>
    <property type="match status" value="1"/>
</dbReference>
<accession>A0A6C2UUI0</accession>
<dbReference type="InterPro" id="IPR011989">
    <property type="entry name" value="ARM-like"/>
</dbReference>
<dbReference type="SUPFAM" id="SSF48371">
    <property type="entry name" value="ARM repeat"/>
    <property type="match status" value="1"/>
</dbReference>
<sequence length="251" mass="26490">MTKKILLSILFAASMAQASIQELVPKLSAANLEVQTQAQLDLLAACSNAGRPGAEDERKSICLEMCSALKKSPPPAVASQLLRNLQRIGGAESVPTLVTMYGSSDPHVADDARQALAVNPSPEAGQALTAQLKMRKARSARETAGLIEALGERKEAGASQLVAPYAGSPDLLVFNAAVKALGRLNEDEGIRALATQRAKETGFRLTQLNAALLQSGRENVFEMLYAPSESSEVQASALLGLLLVQDAAEQK</sequence>
<dbReference type="Proteomes" id="UP000346198">
    <property type="component" value="Unassembled WGS sequence"/>
</dbReference>
<dbReference type="Gene3D" id="1.25.10.10">
    <property type="entry name" value="Leucine-rich Repeat Variant"/>
    <property type="match status" value="1"/>
</dbReference>
<dbReference type="AlphaFoldDB" id="A0A6C2UUI0"/>
<evidence type="ECO:0008006" key="4">
    <source>
        <dbReference type="Google" id="ProtNLM"/>
    </source>
</evidence>
<dbReference type="RefSeq" id="WP_136064476.1">
    <property type="nucleotide sequence ID" value="NZ_CAAHFH010000002.1"/>
</dbReference>
<dbReference type="InterPro" id="IPR016024">
    <property type="entry name" value="ARM-type_fold"/>
</dbReference>
<evidence type="ECO:0000256" key="1">
    <source>
        <dbReference type="SAM" id="SignalP"/>
    </source>
</evidence>